<evidence type="ECO:0000313" key="10">
    <source>
        <dbReference type="Proteomes" id="UP000621560"/>
    </source>
</evidence>
<evidence type="ECO:0000256" key="3">
    <source>
        <dbReference type="ARBA" id="ARBA00022475"/>
    </source>
</evidence>
<dbReference type="Proteomes" id="UP000621560">
    <property type="component" value="Unassembled WGS sequence"/>
</dbReference>
<feature type="transmembrane region" description="Helical" evidence="7">
    <location>
        <begin position="142"/>
        <end position="162"/>
    </location>
</feature>
<evidence type="ECO:0000256" key="7">
    <source>
        <dbReference type="RuleBase" id="RU363032"/>
    </source>
</evidence>
<evidence type="ECO:0000256" key="4">
    <source>
        <dbReference type="ARBA" id="ARBA00022692"/>
    </source>
</evidence>
<keyword evidence="5 7" id="KW-1133">Transmembrane helix</keyword>
<dbReference type="Gene3D" id="1.10.3720.10">
    <property type="entry name" value="MetI-like"/>
    <property type="match status" value="1"/>
</dbReference>
<organism evidence="9 10">
    <name type="scientific">Paenibacillus sabuli</name>
    <dbReference type="NCBI Taxonomy" id="2772509"/>
    <lineage>
        <taxon>Bacteria</taxon>
        <taxon>Bacillati</taxon>
        <taxon>Bacillota</taxon>
        <taxon>Bacilli</taxon>
        <taxon>Bacillales</taxon>
        <taxon>Paenibacillaceae</taxon>
        <taxon>Paenibacillus</taxon>
    </lineage>
</organism>
<dbReference type="InterPro" id="IPR035906">
    <property type="entry name" value="MetI-like_sf"/>
</dbReference>
<keyword evidence="4 7" id="KW-0812">Transmembrane</keyword>
<evidence type="ECO:0000256" key="6">
    <source>
        <dbReference type="ARBA" id="ARBA00023136"/>
    </source>
</evidence>
<feature type="transmembrane region" description="Helical" evidence="7">
    <location>
        <begin position="261"/>
        <end position="278"/>
    </location>
</feature>
<dbReference type="GO" id="GO:0005886">
    <property type="term" value="C:plasma membrane"/>
    <property type="evidence" value="ECO:0007669"/>
    <property type="project" value="UniProtKB-SubCell"/>
</dbReference>
<proteinExistence type="inferred from homology"/>
<keyword evidence="6 7" id="KW-0472">Membrane</keyword>
<comment type="similarity">
    <text evidence="7">Belongs to the binding-protein-dependent transport system permease family.</text>
</comment>
<dbReference type="Pfam" id="PF00528">
    <property type="entry name" value="BPD_transp_1"/>
    <property type="match status" value="1"/>
</dbReference>
<evidence type="ECO:0000256" key="5">
    <source>
        <dbReference type="ARBA" id="ARBA00022989"/>
    </source>
</evidence>
<dbReference type="GO" id="GO:0055085">
    <property type="term" value="P:transmembrane transport"/>
    <property type="evidence" value="ECO:0007669"/>
    <property type="project" value="InterPro"/>
</dbReference>
<feature type="transmembrane region" description="Helical" evidence="7">
    <location>
        <begin position="183"/>
        <end position="205"/>
    </location>
</feature>
<reference evidence="9" key="1">
    <citation type="submission" date="2020-09" db="EMBL/GenBank/DDBJ databases">
        <title>A novel bacterium of genus Paenibacillus, isolated from South China Sea.</title>
        <authorList>
            <person name="Huang H."/>
            <person name="Mo K."/>
            <person name="Hu Y."/>
        </authorList>
    </citation>
    <scope>NUCLEOTIDE SEQUENCE</scope>
    <source>
        <strain evidence="9">IB182496</strain>
    </source>
</reference>
<dbReference type="RefSeq" id="WP_190913754.1">
    <property type="nucleotide sequence ID" value="NZ_JACXIZ010000003.1"/>
</dbReference>
<name>A0A927BNC9_9BACL</name>
<keyword evidence="3" id="KW-1003">Cell membrane</keyword>
<dbReference type="PANTHER" id="PTHR43744:SF9">
    <property type="entry name" value="POLYGALACTURONAN_RHAMNOGALACTURONAN TRANSPORT SYSTEM PERMEASE PROTEIN YTCP"/>
    <property type="match status" value="1"/>
</dbReference>
<evidence type="ECO:0000256" key="2">
    <source>
        <dbReference type="ARBA" id="ARBA00022448"/>
    </source>
</evidence>
<evidence type="ECO:0000256" key="1">
    <source>
        <dbReference type="ARBA" id="ARBA00004651"/>
    </source>
</evidence>
<comment type="caution">
    <text evidence="9">The sequence shown here is derived from an EMBL/GenBank/DDBJ whole genome shotgun (WGS) entry which is preliminary data.</text>
</comment>
<accession>A0A927BNC9</accession>
<evidence type="ECO:0000259" key="8">
    <source>
        <dbReference type="PROSITE" id="PS50928"/>
    </source>
</evidence>
<dbReference type="InterPro" id="IPR000515">
    <property type="entry name" value="MetI-like"/>
</dbReference>
<feature type="transmembrane region" description="Helical" evidence="7">
    <location>
        <begin position="79"/>
        <end position="98"/>
    </location>
</feature>
<dbReference type="AlphaFoldDB" id="A0A927BNC9"/>
<dbReference type="PANTHER" id="PTHR43744">
    <property type="entry name" value="ABC TRANSPORTER PERMEASE PROTEIN MG189-RELATED-RELATED"/>
    <property type="match status" value="1"/>
</dbReference>
<dbReference type="CDD" id="cd06261">
    <property type="entry name" value="TM_PBP2"/>
    <property type="match status" value="1"/>
</dbReference>
<dbReference type="SUPFAM" id="SSF161098">
    <property type="entry name" value="MetI-like"/>
    <property type="match status" value="1"/>
</dbReference>
<comment type="subcellular location">
    <subcellularLocation>
        <location evidence="1 7">Cell membrane</location>
        <topology evidence="1 7">Multi-pass membrane protein</topology>
    </subcellularLocation>
</comment>
<dbReference type="EMBL" id="JACXIZ010000003">
    <property type="protein sequence ID" value="MBD2843701.1"/>
    <property type="molecule type" value="Genomic_DNA"/>
</dbReference>
<feature type="transmembrane region" description="Helical" evidence="7">
    <location>
        <begin position="110"/>
        <end position="130"/>
    </location>
</feature>
<gene>
    <name evidence="9" type="ORF">IDH44_00740</name>
</gene>
<protein>
    <submittedName>
        <fullName evidence="9">Carbohydrate ABC transporter permease</fullName>
    </submittedName>
</protein>
<keyword evidence="2 7" id="KW-0813">Transport</keyword>
<feature type="domain" description="ABC transmembrane type-1" evidence="8">
    <location>
        <begin position="75"/>
        <end position="278"/>
    </location>
</feature>
<dbReference type="PROSITE" id="PS50928">
    <property type="entry name" value="ABC_TM1"/>
    <property type="match status" value="1"/>
</dbReference>
<evidence type="ECO:0000313" key="9">
    <source>
        <dbReference type="EMBL" id="MBD2843701.1"/>
    </source>
</evidence>
<sequence>MHSIMTRGERLFQIAAIGFLTVLSAVMLYPFVHMIAVSLDTPVHAIRPGLHLYPLEPTLEAYRQAFRYDGIYYGFTNTIFRTVVGTLLALCIMTMGAYPLSRKYLPHRYPLMMVIVFTMFFSGGLIPSYLLVKSLGLYDSVWVYIIPSLVNTFSFIILRNFFITIPVELEESAKLDGANDIRILYSLVVPLSKPILATVALWTAVYHWNAWFDGLIYIQDQKKIVLQILLRRLVVENLDQELQMAMQQANTQYVVPETMKAAVLMISTLPILIVYPFLQKYFVKGIIVGSLKG</sequence>
<feature type="transmembrane region" description="Helical" evidence="7">
    <location>
        <begin position="12"/>
        <end position="32"/>
    </location>
</feature>
<keyword evidence="10" id="KW-1185">Reference proteome</keyword>